<reference evidence="2 3" key="1">
    <citation type="journal article" date="2018" name="Sci. Data">
        <title>The draft genome sequence of cork oak.</title>
        <authorList>
            <person name="Ramos A.M."/>
            <person name="Usie A."/>
            <person name="Barbosa P."/>
            <person name="Barros P.M."/>
            <person name="Capote T."/>
            <person name="Chaves I."/>
            <person name="Simoes F."/>
            <person name="Abreu I."/>
            <person name="Carrasquinho I."/>
            <person name="Faro C."/>
            <person name="Guimaraes J.B."/>
            <person name="Mendonca D."/>
            <person name="Nobrega F."/>
            <person name="Rodrigues L."/>
            <person name="Saibo N.J.M."/>
            <person name="Varela M.C."/>
            <person name="Egas C."/>
            <person name="Matos J."/>
            <person name="Miguel C.M."/>
            <person name="Oliveira M.M."/>
            <person name="Ricardo C.P."/>
            <person name="Goncalves S."/>
        </authorList>
    </citation>
    <scope>NUCLEOTIDE SEQUENCE [LARGE SCALE GENOMIC DNA]</scope>
    <source>
        <strain evidence="3">cv. HL8</strain>
    </source>
</reference>
<accession>A0AAW0LFJ2</accession>
<evidence type="ECO:0000256" key="1">
    <source>
        <dbReference type="SAM" id="MobiDB-lite"/>
    </source>
</evidence>
<evidence type="ECO:0000313" key="2">
    <source>
        <dbReference type="EMBL" id="KAK7849955.1"/>
    </source>
</evidence>
<comment type="caution">
    <text evidence="2">The sequence shown here is derived from an EMBL/GenBank/DDBJ whole genome shotgun (WGS) entry which is preliminary data.</text>
</comment>
<name>A0AAW0LFJ2_QUESU</name>
<feature type="region of interest" description="Disordered" evidence="1">
    <location>
        <begin position="1"/>
        <end position="27"/>
    </location>
</feature>
<gene>
    <name evidence="2" type="ORF">CFP56_001977</name>
</gene>
<dbReference type="Proteomes" id="UP000237347">
    <property type="component" value="Unassembled WGS sequence"/>
</dbReference>
<proteinExistence type="predicted"/>
<sequence length="78" mass="8830">MAGSGYAYRGYSTYSGVPPSSDEWSKTSYASDTDQYLCQPVIVDAEERKLAIMLATPITLHKAMLQKFRQLLSTQYLW</sequence>
<evidence type="ECO:0000313" key="3">
    <source>
        <dbReference type="Proteomes" id="UP000237347"/>
    </source>
</evidence>
<dbReference type="AlphaFoldDB" id="A0AAW0LFJ2"/>
<dbReference type="EMBL" id="PKMF04000107">
    <property type="protein sequence ID" value="KAK7849955.1"/>
    <property type="molecule type" value="Genomic_DNA"/>
</dbReference>
<keyword evidence="3" id="KW-1185">Reference proteome</keyword>
<organism evidence="2 3">
    <name type="scientific">Quercus suber</name>
    <name type="common">Cork oak</name>
    <dbReference type="NCBI Taxonomy" id="58331"/>
    <lineage>
        <taxon>Eukaryota</taxon>
        <taxon>Viridiplantae</taxon>
        <taxon>Streptophyta</taxon>
        <taxon>Embryophyta</taxon>
        <taxon>Tracheophyta</taxon>
        <taxon>Spermatophyta</taxon>
        <taxon>Magnoliopsida</taxon>
        <taxon>eudicotyledons</taxon>
        <taxon>Gunneridae</taxon>
        <taxon>Pentapetalae</taxon>
        <taxon>rosids</taxon>
        <taxon>fabids</taxon>
        <taxon>Fagales</taxon>
        <taxon>Fagaceae</taxon>
        <taxon>Quercus</taxon>
    </lineage>
</organism>
<protein>
    <submittedName>
        <fullName evidence="2">Uncharacterized protein</fullName>
    </submittedName>
</protein>